<organism evidence="1 2">
    <name type="scientific">Clostridium sardiniense</name>
    <name type="common">Clostridium absonum</name>
    <dbReference type="NCBI Taxonomy" id="29369"/>
    <lineage>
        <taxon>Bacteria</taxon>
        <taxon>Bacillati</taxon>
        <taxon>Bacillota</taxon>
        <taxon>Clostridia</taxon>
        <taxon>Eubacteriales</taxon>
        <taxon>Clostridiaceae</taxon>
        <taxon>Clostridium</taxon>
    </lineage>
</organism>
<evidence type="ECO:0000313" key="2">
    <source>
        <dbReference type="Proteomes" id="UP001299068"/>
    </source>
</evidence>
<dbReference type="Proteomes" id="UP001299068">
    <property type="component" value="Unassembled WGS sequence"/>
</dbReference>
<gene>
    <name evidence="1" type="ORF">K5V21_15255</name>
</gene>
<reference evidence="1 2" key="1">
    <citation type="journal article" date="2021" name="Cell Host Microbe">
        <title>in vivo commensal control of Clostridioides difficile virulence.</title>
        <authorList>
            <person name="Girinathan B.P."/>
            <person name="Dibenedetto N."/>
            <person name="Worley J.N."/>
            <person name="Peltier J."/>
            <person name="Arrieta-Ortiz M.L."/>
            <person name="Rupa Christinal Immanuel S."/>
            <person name="Lavin R."/>
            <person name="Delaney M.L."/>
            <person name="Cummins C."/>
            <person name="Hoffmann M."/>
            <person name="Luo Y."/>
            <person name="Gonzalez-Escalona N."/>
            <person name="Allard M."/>
            <person name="Onderdonk A.B."/>
            <person name="Gerber G.K."/>
            <person name="Sonenshein A.L."/>
            <person name="Baliga N."/>
            <person name="Dupuy B."/>
            <person name="Bry L."/>
        </authorList>
    </citation>
    <scope>NUCLEOTIDE SEQUENCE [LARGE SCALE GENOMIC DNA]</scope>
    <source>
        <strain evidence="1 2">DSM 599</strain>
    </source>
</reference>
<name>A0ABS7L170_CLOSR</name>
<accession>A0ABS7L170</accession>
<dbReference type="EMBL" id="JAIKTU010000013">
    <property type="protein sequence ID" value="MBY0756806.1"/>
    <property type="molecule type" value="Genomic_DNA"/>
</dbReference>
<dbReference type="InterPro" id="IPR017016">
    <property type="entry name" value="UCP033595"/>
</dbReference>
<dbReference type="Pfam" id="PF20124">
    <property type="entry name" value="DUF6514"/>
    <property type="match status" value="1"/>
</dbReference>
<proteinExistence type="predicted"/>
<keyword evidence="2" id="KW-1185">Reference proteome</keyword>
<protein>
    <submittedName>
        <fullName evidence="1">DUF6514 family protein</fullName>
    </submittedName>
</protein>
<sequence>MVKEKFVFSRITNGIERKYKYKLIKSLMGEEEVFGIEIERIDIKGDLIIDSFKDSIDLISPIEEKVNALLKMLYENQVSPIHLIDIIGPYADEYVSDFDKISLEVQV</sequence>
<evidence type="ECO:0000313" key="1">
    <source>
        <dbReference type="EMBL" id="MBY0756806.1"/>
    </source>
</evidence>
<comment type="caution">
    <text evidence="1">The sequence shown here is derived from an EMBL/GenBank/DDBJ whole genome shotgun (WGS) entry which is preliminary data.</text>
</comment>
<dbReference type="RefSeq" id="WP_221862015.1">
    <property type="nucleotide sequence ID" value="NZ_JAIKTU010000013.1"/>
</dbReference>